<accession>A0A401PEJ2</accession>
<sequence>MNRFRGSKFRNTAPRLPGRADWINDIKAGPAVSYGNHIKSSCAFIAFNTNSPGGGSLGILPLEAVNRDKRQVTQLHCHADLVTDFDFSPFDDVLLATCSADVTVKLWRLPDAVEQVSSAQSVTLGPEAARVECVVFHPSADGVLASGAGNTAKIWDLTQQKALTALEDHGDQIQSLTWKKDGCLLGTSCKDKKLRVYDPRTMCSAVQSVEGHDNIKDSRLIWLNTSDIVLSTGFSQMRERQARLWDTRQFTTPVNTFTLDTAQSPLIPMYDADSGLLILAGKGDNVLHCLEVSTSEVTLTQVNQCLTEVKSKGVAMVPKLALDVMSCEVIRLLQLTENSIVPISYNVPRKSLHEFHDDLFPDTIGKTPSMSALDWFNGSDEQVPKVSLHPDKRTRQSFISSVMPSLQEPSTQLLEQAPREEKEMEEVPWATRKAVHNGQTSSSSSISSMTSPSITSPSSTSSKFSDFVTTPQSQKSVHSILAGEDAKIRIWRIPTGGLTQVLSDPERALSGHTEKIYSIRFHPLASDILASSSYDMTVRIWNLSSGKEEFILRGHTDQIFSLSWRPDGQQLATVSKDGKIRVYDPRHSVNPLQEGPGPMGNRGARILWVSDARYLLVSGFDSRSERQIYLHDVMSLASGPLATADINVAPSTLIPFYDDDTCTIYLTGKGDTRVHIYEIQTEDPYFLQCSSFSSIEPHKGLCFLPKSECNVREVEIAKALCLGNHSLEYIIFKVPRVKKEFFQDDIFPDTTLWWRPVLSASAWLAGSNGQHKKMSLKPADLTPVSEAPKEVPVRKYKPSAFYLEEKTDEEKKEELLSAMVAKLGNLDDPLPQDSFEGVDEDEWLLLRLRPGEEPGAHARWRRRQWDTEGPAAAAEDDDDDRQGGNRSTRRKPIQMRRMQTPHSQPRSESSPDSCENMIAPSNSTLLTPTLKN</sequence>
<evidence type="ECO:0000256" key="9">
    <source>
        <dbReference type="ARBA" id="ARBA00022553"/>
    </source>
</evidence>
<evidence type="ECO:0000256" key="21">
    <source>
        <dbReference type="SAM" id="MobiDB-lite"/>
    </source>
</evidence>
<evidence type="ECO:0000313" key="23">
    <source>
        <dbReference type="EMBL" id="GCB71518.1"/>
    </source>
</evidence>
<dbReference type="GO" id="GO:0005829">
    <property type="term" value="C:cytosol"/>
    <property type="evidence" value="ECO:0007669"/>
    <property type="project" value="UniProtKB-SubCell"/>
</dbReference>
<dbReference type="PANTHER" id="PTHR10856:SF20">
    <property type="entry name" value="CORONIN-7"/>
    <property type="match status" value="1"/>
</dbReference>
<dbReference type="SMART" id="SM00320">
    <property type="entry name" value="WD40"/>
    <property type="match status" value="5"/>
</dbReference>
<protein>
    <recommendedName>
        <fullName evidence="20">Coronin</fullName>
    </recommendedName>
</protein>
<keyword evidence="9" id="KW-0597">Phosphoprotein</keyword>
<dbReference type="PANTHER" id="PTHR10856">
    <property type="entry name" value="CORONIN"/>
    <property type="match status" value="1"/>
</dbReference>
<dbReference type="InterPro" id="IPR011047">
    <property type="entry name" value="Quinoprotein_ADH-like_sf"/>
</dbReference>
<dbReference type="Pfam" id="PF08953">
    <property type="entry name" value="DUF1899"/>
    <property type="match status" value="1"/>
</dbReference>
<dbReference type="InterPro" id="IPR015943">
    <property type="entry name" value="WD40/YVTN_repeat-like_dom_sf"/>
</dbReference>
<evidence type="ECO:0000256" key="19">
    <source>
        <dbReference type="PROSITE-ProRule" id="PRU00221"/>
    </source>
</evidence>
<comment type="caution">
    <text evidence="23">The sequence shown here is derived from an EMBL/GenBank/DDBJ whole genome shotgun (WGS) entry which is preliminary data.</text>
</comment>
<feature type="compositionally biased region" description="Polar residues" evidence="21">
    <location>
        <begin position="900"/>
        <end position="932"/>
    </location>
</feature>
<evidence type="ECO:0000256" key="8">
    <source>
        <dbReference type="ARBA" id="ARBA00022499"/>
    </source>
</evidence>
<gene>
    <name evidence="23" type="ORF">scyTo_0001608</name>
</gene>
<proteinExistence type="inferred from homology"/>
<feature type="repeat" description="WD" evidence="19">
    <location>
        <begin position="509"/>
        <end position="551"/>
    </location>
</feature>
<keyword evidence="6" id="KW-0813">Transport</keyword>
<reference evidence="23 24" key="1">
    <citation type="journal article" date="2018" name="Nat. Ecol. Evol.">
        <title>Shark genomes provide insights into elasmobranch evolution and the origin of vertebrates.</title>
        <authorList>
            <person name="Hara Y"/>
            <person name="Yamaguchi K"/>
            <person name="Onimaru K"/>
            <person name="Kadota M"/>
            <person name="Koyanagi M"/>
            <person name="Keeley SD"/>
            <person name="Tatsumi K"/>
            <person name="Tanaka K"/>
            <person name="Motone F"/>
            <person name="Kageyama Y"/>
            <person name="Nozu R"/>
            <person name="Adachi N"/>
            <person name="Nishimura O"/>
            <person name="Nakagawa R"/>
            <person name="Tanegashima C"/>
            <person name="Kiyatake I"/>
            <person name="Matsumoto R"/>
            <person name="Murakumo K"/>
            <person name="Nishida K"/>
            <person name="Terakita A"/>
            <person name="Kuratani S"/>
            <person name="Sato K"/>
            <person name="Hyodo S Kuraku.S."/>
        </authorList>
    </citation>
    <scope>NUCLEOTIDE SEQUENCE [LARGE SCALE GENOMIC DNA]</scope>
</reference>
<keyword evidence="7" id="KW-0963">Cytoplasm</keyword>
<feature type="region of interest" description="Disordered" evidence="21">
    <location>
        <begin position="855"/>
        <end position="932"/>
    </location>
</feature>
<dbReference type="InterPro" id="IPR019775">
    <property type="entry name" value="WD40_repeat_CS"/>
</dbReference>
<comment type="subcellular location">
    <subcellularLocation>
        <location evidence="2">Cytoplasm</location>
        <location evidence="2">Cytosol</location>
    </subcellularLocation>
    <subcellularLocation>
        <location evidence="3">Cytoplasmic vesicle</location>
    </subcellularLocation>
    <subcellularLocation>
        <location evidence="1">Golgi apparatus membrane</location>
    </subcellularLocation>
    <subcellularLocation>
        <location evidence="4">Golgi apparatus</location>
        <location evidence="4">trans-Golgi network</location>
    </subcellularLocation>
</comment>
<evidence type="ECO:0000256" key="5">
    <source>
        <dbReference type="ARBA" id="ARBA00009482"/>
    </source>
</evidence>
<dbReference type="GO" id="GO:0031410">
    <property type="term" value="C:cytoplasmic vesicle"/>
    <property type="evidence" value="ECO:0007669"/>
    <property type="project" value="UniProtKB-SubCell"/>
</dbReference>
<dbReference type="Pfam" id="PF16300">
    <property type="entry name" value="WD40_4"/>
    <property type="match status" value="2"/>
</dbReference>
<dbReference type="EMBL" id="BFAA01000366">
    <property type="protein sequence ID" value="GCB71518.1"/>
    <property type="molecule type" value="Genomic_DNA"/>
</dbReference>
<dbReference type="InterPro" id="IPR001680">
    <property type="entry name" value="WD40_rpt"/>
</dbReference>
<evidence type="ECO:0000256" key="11">
    <source>
        <dbReference type="ARBA" id="ARBA00022737"/>
    </source>
</evidence>
<dbReference type="STRING" id="75743.A0A401PEJ2"/>
<feature type="compositionally biased region" description="Low complexity" evidence="21">
    <location>
        <begin position="440"/>
        <end position="462"/>
    </location>
</feature>
<keyword evidence="14" id="KW-0333">Golgi apparatus</keyword>
<evidence type="ECO:0000256" key="4">
    <source>
        <dbReference type="ARBA" id="ARBA00004601"/>
    </source>
</evidence>
<comment type="function">
    <text evidence="18">F-actin regulator involved in anterograde Golgi to endosome transport: upon ubiquitination via 'Lys-33'-linked ubiquitin chains by the BCR(KLHL20) E3 ubiquitin ligase complex, interacts with EPS15 and localizes to the trans-Golgi network, where it promotes actin polymerization, thereby facilitating post-Golgi trafficking. May play a role in the maintenance of the Golgi apparatus morphology.</text>
</comment>
<dbReference type="SUPFAM" id="SSF50998">
    <property type="entry name" value="Quinoprotein alcohol dehydrogenase-like"/>
    <property type="match status" value="1"/>
</dbReference>
<dbReference type="GO" id="GO:0097435">
    <property type="term" value="P:supramolecular fiber organization"/>
    <property type="evidence" value="ECO:0007669"/>
    <property type="project" value="UniProtKB-ARBA"/>
</dbReference>
<dbReference type="Pfam" id="PF00400">
    <property type="entry name" value="WD40"/>
    <property type="match status" value="5"/>
</dbReference>
<keyword evidence="13" id="KW-0653">Protein transport</keyword>
<evidence type="ECO:0000313" key="24">
    <source>
        <dbReference type="Proteomes" id="UP000288216"/>
    </source>
</evidence>
<keyword evidence="16" id="KW-0009">Actin-binding</keyword>
<keyword evidence="15" id="KW-0472">Membrane</keyword>
<feature type="repeat" description="WD" evidence="19">
    <location>
        <begin position="124"/>
        <end position="165"/>
    </location>
</feature>
<dbReference type="PROSITE" id="PS50082">
    <property type="entry name" value="WD_REPEATS_2"/>
    <property type="match status" value="5"/>
</dbReference>
<evidence type="ECO:0000256" key="13">
    <source>
        <dbReference type="ARBA" id="ARBA00022927"/>
    </source>
</evidence>
<dbReference type="InterPro" id="IPR015505">
    <property type="entry name" value="Coronin"/>
</dbReference>
<dbReference type="SMART" id="SM01167">
    <property type="entry name" value="DUF1900"/>
    <property type="match status" value="2"/>
</dbReference>
<evidence type="ECO:0000256" key="15">
    <source>
        <dbReference type="ARBA" id="ARBA00023136"/>
    </source>
</evidence>
<dbReference type="AlphaFoldDB" id="A0A401PEJ2"/>
<keyword evidence="10 19" id="KW-0853">WD repeat</keyword>
<dbReference type="PROSITE" id="PS50294">
    <property type="entry name" value="WD_REPEATS_REGION"/>
    <property type="match status" value="2"/>
</dbReference>
<dbReference type="FunFam" id="2.130.10.10:FF:000076">
    <property type="entry name" value="Coronin"/>
    <property type="match status" value="1"/>
</dbReference>
<evidence type="ECO:0000259" key="22">
    <source>
        <dbReference type="SMART" id="SM01166"/>
    </source>
</evidence>
<keyword evidence="8" id="KW-1017">Isopeptide bond</keyword>
<keyword evidence="11 20" id="KW-0677">Repeat</keyword>
<dbReference type="OrthoDB" id="1850764at2759"/>
<dbReference type="Gene3D" id="2.130.10.10">
    <property type="entry name" value="YVTN repeat-like/Quinoprotein amine dehydrogenase"/>
    <property type="match status" value="2"/>
</dbReference>
<evidence type="ECO:0000256" key="10">
    <source>
        <dbReference type="ARBA" id="ARBA00022574"/>
    </source>
</evidence>
<dbReference type="PROSITE" id="PS00678">
    <property type="entry name" value="WD_REPEATS_1"/>
    <property type="match status" value="1"/>
</dbReference>
<dbReference type="GO" id="GO:0015031">
    <property type="term" value="P:protein transport"/>
    <property type="evidence" value="ECO:0007669"/>
    <property type="project" value="UniProtKB-KW"/>
</dbReference>
<evidence type="ECO:0000256" key="1">
    <source>
        <dbReference type="ARBA" id="ARBA00004394"/>
    </source>
</evidence>
<organism evidence="23 24">
    <name type="scientific">Scyliorhinus torazame</name>
    <name type="common">Cloudy catshark</name>
    <name type="synonym">Catulus torazame</name>
    <dbReference type="NCBI Taxonomy" id="75743"/>
    <lineage>
        <taxon>Eukaryota</taxon>
        <taxon>Metazoa</taxon>
        <taxon>Chordata</taxon>
        <taxon>Craniata</taxon>
        <taxon>Vertebrata</taxon>
        <taxon>Chondrichthyes</taxon>
        <taxon>Elasmobranchii</taxon>
        <taxon>Galeomorphii</taxon>
        <taxon>Galeoidea</taxon>
        <taxon>Carcharhiniformes</taxon>
        <taxon>Scyliorhinidae</taxon>
        <taxon>Scyliorhinus</taxon>
    </lineage>
</organism>
<evidence type="ECO:0000256" key="2">
    <source>
        <dbReference type="ARBA" id="ARBA00004514"/>
    </source>
</evidence>
<evidence type="ECO:0000256" key="7">
    <source>
        <dbReference type="ARBA" id="ARBA00022490"/>
    </source>
</evidence>
<feature type="repeat" description="WD" evidence="19">
    <location>
        <begin position="166"/>
        <end position="198"/>
    </location>
</feature>
<dbReference type="GO" id="GO:0000139">
    <property type="term" value="C:Golgi membrane"/>
    <property type="evidence" value="ECO:0007669"/>
    <property type="project" value="UniProtKB-SubCell"/>
</dbReference>
<dbReference type="InterPro" id="IPR015048">
    <property type="entry name" value="DUF1899"/>
</dbReference>
<name>A0A401PEJ2_SCYTO</name>
<dbReference type="FunFam" id="2.130.10.10:FF:000310">
    <property type="entry name" value="Coronin"/>
    <property type="match status" value="1"/>
</dbReference>
<keyword evidence="24" id="KW-1185">Reference proteome</keyword>
<evidence type="ECO:0000256" key="18">
    <source>
        <dbReference type="ARBA" id="ARBA00024838"/>
    </source>
</evidence>
<keyword evidence="12" id="KW-0832">Ubl conjugation</keyword>
<dbReference type="Proteomes" id="UP000288216">
    <property type="component" value="Unassembled WGS sequence"/>
</dbReference>
<feature type="region of interest" description="Disordered" evidence="21">
    <location>
        <begin position="399"/>
        <end position="467"/>
    </location>
</feature>
<evidence type="ECO:0000256" key="6">
    <source>
        <dbReference type="ARBA" id="ARBA00022448"/>
    </source>
</evidence>
<feature type="domain" description="DUF1899" evidence="22">
    <location>
        <begin position="3"/>
        <end position="66"/>
    </location>
</feature>
<evidence type="ECO:0000256" key="3">
    <source>
        <dbReference type="ARBA" id="ARBA00004541"/>
    </source>
</evidence>
<evidence type="ECO:0000256" key="12">
    <source>
        <dbReference type="ARBA" id="ARBA00022843"/>
    </source>
</evidence>
<evidence type="ECO:0000256" key="16">
    <source>
        <dbReference type="ARBA" id="ARBA00023203"/>
    </source>
</evidence>
<dbReference type="GO" id="GO:0030036">
    <property type="term" value="P:actin cytoskeleton organization"/>
    <property type="evidence" value="ECO:0007669"/>
    <property type="project" value="UniProtKB-ARBA"/>
</dbReference>
<feature type="repeat" description="WD" evidence="19">
    <location>
        <begin position="75"/>
        <end position="109"/>
    </location>
</feature>
<keyword evidence="17" id="KW-0968">Cytoplasmic vesicle</keyword>
<evidence type="ECO:0000256" key="17">
    <source>
        <dbReference type="ARBA" id="ARBA00023329"/>
    </source>
</evidence>
<evidence type="ECO:0000256" key="14">
    <source>
        <dbReference type="ARBA" id="ARBA00023034"/>
    </source>
</evidence>
<feature type="repeat" description="WD" evidence="19">
    <location>
        <begin position="552"/>
        <end position="584"/>
    </location>
</feature>
<feature type="compositionally biased region" description="Polar residues" evidence="21">
    <location>
        <begin position="399"/>
        <end position="414"/>
    </location>
</feature>
<dbReference type="OMA" id="SECNVRE"/>
<comment type="similarity">
    <text evidence="5 20">Belongs to the WD repeat coronin family.</text>
</comment>
<dbReference type="SMART" id="SM01166">
    <property type="entry name" value="DUF1899"/>
    <property type="match status" value="1"/>
</dbReference>
<evidence type="ECO:0000256" key="20">
    <source>
        <dbReference type="RuleBase" id="RU280818"/>
    </source>
</evidence>
<dbReference type="GO" id="GO:0003779">
    <property type="term" value="F:actin binding"/>
    <property type="evidence" value="ECO:0007669"/>
    <property type="project" value="UniProtKB-KW"/>
</dbReference>